<evidence type="ECO:0000313" key="1">
    <source>
        <dbReference type="EMBL" id="KAF9644093.1"/>
    </source>
</evidence>
<comment type="caution">
    <text evidence="1">The sequence shown here is derived from an EMBL/GenBank/DDBJ whole genome shotgun (WGS) entry which is preliminary data.</text>
</comment>
<evidence type="ECO:0000313" key="2">
    <source>
        <dbReference type="Proteomes" id="UP000886501"/>
    </source>
</evidence>
<proteinExistence type="predicted"/>
<organism evidence="1 2">
    <name type="scientific">Thelephora ganbajun</name>
    <name type="common">Ganba fungus</name>
    <dbReference type="NCBI Taxonomy" id="370292"/>
    <lineage>
        <taxon>Eukaryota</taxon>
        <taxon>Fungi</taxon>
        <taxon>Dikarya</taxon>
        <taxon>Basidiomycota</taxon>
        <taxon>Agaricomycotina</taxon>
        <taxon>Agaricomycetes</taxon>
        <taxon>Thelephorales</taxon>
        <taxon>Thelephoraceae</taxon>
        <taxon>Thelephora</taxon>
    </lineage>
</organism>
<reference evidence="1" key="1">
    <citation type="submission" date="2019-10" db="EMBL/GenBank/DDBJ databases">
        <authorList>
            <consortium name="DOE Joint Genome Institute"/>
            <person name="Kuo A."/>
            <person name="Miyauchi S."/>
            <person name="Kiss E."/>
            <person name="Drula E."/>
            <person name="Kohler A."/>
            <person name="Sanchez-Garcia M."/>
            <person name="Andreopoulos B."/>
            <person name="Barry K.W."/>
            <person name="Bonito G."/>
            <person name="Buee M."/>
            <person name="Carver A."/>
            <person name="Chen C."/>
            <person name="Cichocki N."/>
            <person name="Clum A."/>
            <person name="Culley D."/>
            <person name="Crous P.W."/>
            <person name="Fauchery L."/>
            <person name="Girlanda M."/>
            <person name="Hayes R."/>
            <person name="Keri Z."/>
            <person name="Labutti K."/>
            <person name="Lipzen A."/>
            <person name="Lombard V."/>
            <person name="Magnuson J."/>
            <person name="Maillard F."/>
            <person name="Morin E."/>
            <person name="Murat C."/>
            <person name="Nolan M."/>
            <person name="Ohm R."/>
            <person name="Pangilinan J."/>
            <person name="Pereira M."/>
            <person name="Perotto S."/>
            <person name="Peter M."/>
            <person name="Riley R."/>
            <person name="Sitrit Y."/>
            <person name="Stielow B."/>
            <person name="Szollosi G."/>
            <person name="Zifcakova L."/>
            <person name="Stursova M."/>
            <person name="Spatafora J.W."/>
            <person name="Tedersoo L."/>
            <person name="Vaario L.-M."/>
            <person name="Yamada A."/>
            <person name="Yan M."/>
            <person name="Wang P."/>
            <person name="Xu J."/>
            <person name="Bruns T."/>
            <person name="Baldrian P."/>
            <person name="Vilgalys R."/>
            <person name="Henrissat B."/>
            <person name="Grigoriev I.V."/>
            <person name="Hibbett D."/>
            <person name="Nagy L.G."/>
            <person name="Martin F.M."/>
        </authorList>
    </citation>
    <scope>NUCLEOTIDE SEQUENCE</scope>
    <source>
        <strain evidence="1">P2</strain>
    </source>
</reference>
<dbReference type="EMBL" id="MU118161">
    <property type="protein sequence ID" value="KAF9644093.1"/>
    <property type="molecule type" value="Genomic_DNA"/>
</dbReference>
<accession>A0ACB6Z480</accession>
<dbReference type="Proteomes" id="UP000886501">
    <property type="component" value="Unassembled WGS sequence"/>
</dbReference>
<protein>
    <submittedName>
        <fullName evidence="1">Uncharacterized protein</fullName>
    </submittedName>
</protein>
<name>A0ACB6Z480_THEGA</name>
<keyword evidence="2" id="KW-1185">Reference proteome</keyword>
<gene>
    <name evidence="1" type="ORF">BDM02DRAFT_3122469</name>
</gene>
<sequence length="92" mass="10297">MVLLGRPLDFYRAIDRLPAWHCIPSAPPLSYRTPVRSSVLVSAVQVLGASVFLLSSRRIFHNPISHPAASIFSTFHRNLLQICHIFEIDAMG</sequence>
<reference evidence="1" key="2">
    <citation type="journal article" date="2020" name="Nat. Commun.">
        <title>Large-scale genome sequencing of mycorrhizal fungi provides insights into the early evolution of symbiotic traits.</title>
        <authorList>
            <person name="Miyauchi S."/>
            <person name="Kiss E."/>
            <person name="Kuo A."/>
            <person name="Drula E."/>
            <person name="Kohler A."/>
            <person name="Sanchez-Garcia M."/>
            <person name="Morin E."/>
            <person name="Andreopoulos B."/>
            <person name="Barry K.W."/>
            <person name="Bonito G."/>
            <person name="Buee M."/>
            <person name="Carver A."/>
            <person name="Chen C."/>
            <person name="Cichocki N."/>
            <person name="Clum A."/>
            <person name="Culley D."/>
            <person name="Crous P.W."/>
            <person name="Fauchery L."/>
            <person name="Girlanda M."/>
            <person name="Hayes R.D."/>
            <person name="Keri Z."/>
            <person name="LaButti K."/>
            <person name="Lipzen A."/>
            <person name="Lombard V."/>
            <person name="Magnuson J."/>
            <person name="Maillard F."/>
            <person name="Murat C."/>
            <person name="Nolan M."/>
            <person name="Ohm R.A."/>
            <person name="Pangilinan J."/>
            <person name="Pereira M.F."/>
            <person name="Perotto S."/>
            <person name="Peter M."/>
            <person name="Pfister S."/>
            <person name="Riley R."/>
            <person name="Sitrit Y."/>
            <person name="Stielow J.B."/>
            <person name="Szollosi G."/>
            <person name="Zifcakova L."/>
            <person name="Stursova M."/>
            <person name="Spatafora J.W."/>
            <person name="Tedersoo L."/>
            <person name="Vaario L.M."/>
            <person name="Yamada A."/>
            <person name="Yan M."/>
            <person name="Wang P."/>
            <person name="Xu J."/>
            <person name="Bruns T."/>
            <person name="Baldrian P."/>
            <person name="Vilgalys R."/>
            <person name="Dunand C."/>
            <person name="Henrissat B."/>
            <person name="Grigoriev I.V."/>
            <person name="Hibbett D."/>
            <person name="Nagy L.G."/>
            <person name="Martin F.M."/>
        </authorList>
    </citation>
    <scope>NUCLEOTIDE SEQUENCE</scope>
    <source>
        <strain evidence="1">P2</strain>
    </source>
</reference>